<evidence type="ECO:0000313" key="1">
    <source>
        <dbReference type="EMBL" id="GGD96749.1"/>
    </source>
</evidence>
<comment type="caution">
    <text evidence="1">The sequence shown here is derived from an EMBL/GenBank/DDBJ whole genome shotgun (WGS) entry which is preliminary data.</text>
</comment>
<gene>
    <name evidence="1" type="ORF">GCM10010985_59310</name>
</gene>
<evidence type="ECO:0000313" key="2">
    <source>
        <dbReference type="Proteomes" id="UP000597138"/>
    </source>
</evidence>
<dbReference type="RefSeq" id="WP_152562725.1">
    <property type="nucleotide sequence ID" value="NZ_BMEG01000017.1"/>
</dbReference>
<dbReference type="EMBL" id="BMEG01000017">
    <property type="protein sequence ID" value="GGD96749.1"/>
    <property type="molecule type" value="Genomic_DNA"/>
</dbReference>
<proteinExistence type="predicted"/>
<accession>A0ABQ1S7K1</accession>
<organism evidence="1 2">
    <name type="scientific">Caballeronia grimmiae</name>
    <dbReference type="NCBI Taxonomy" id="1071679"/>
    <lineage>
        <taxon>Bacteria</taxon>
        <taxon>Pseudomonadati</taxon>
        <taxon>Pseudomonadota</taxon>
        <taxon>Betaproteobacteria</taxon>
        <taxon>Burkholderiales</taxon>
        <taxon>Burkholderiaceae</taxon>
        <taxon>Caballeronia</taxon>
    </lineage>
</organism>
<keyword evidence="2" id="KW-1185">Reference proteome</keyword>
<reference evidence="2" key="1">
    <citation type="journal article" date="2019" name="Int. J. Syst. Evol. Microbiol.">
        <title>The Global Catalogue of Microorganisms (GCM) 10K type strain sequencing project: providing services to taxonomists for standard genome sequencing and annotation.</title>
        <authorList>
            <consortium name="The Broad Institute Genomics Platform"/>
            <consortium name="The Broad Institute Genome Sequencing Center for Infectious Disease"/>
            <person name="Wu L."/>
            <person name="Ma J."/>
        </authorList>
    </citation>
    <scope>NUCLEOTIDE SEQUENCE [LARGE SCALE GENOMIC DNA]</scope>
    <source>
        <strain evidence="2">CGMCC 1.11013</strain>
    </source>
</reference>
<dbReference type="Proteomes" id="UP000597138">
    <property type="component" value="Unassembled WGS sequence"/>
</dbReference>
<name>A0ABQ1S7K1_9BURK</name>
<sequence length="125" mass="14176">MVNRAVRELPPAMDDDLLERLQREVVGWGPDAAIPQNLSDEWLKILVKDALHGLYKTGTLNGEGLRTGPAMLAFAISMAQARLNKQNEPKAASIYIQYRTALIEELLGRETGLYRRQYSLVDFYR</sequence>
<protein>
    <submittedName>
        <fullName evidence="1">Uncharacterized protein</fullName>
    </submittedName>
</protein>